<gene>
    <name evidence="1" type="ORF">JRA39_003098</name>
    <name evidence="2" type="ORF">KDV35_10735</name>
</gene>
<accession>A0AAI9MY15</accession>
<dbReference type="EMBL" id="JAGSRH010000013">
    <property type="protein sequence ID" value="MER5077323.1"/>
    <property type="molecule type" value="Genomic_DNA"/>
</dbReference>
<evidence type="ECO:0000313" key="3">
    <source>
        <dbReference type="Proteomes" id="UP001495779"/>
    </source>
</evidence>
<dbReference type="InterPro" id="IPR021500">
    <property type="entry name" value="DUF3156"/>
</dbReference>
<evidence type="ECO:0000313" key="2">
    <source>
        <dbReference type="EMBL" id="MER5077323.1"/>
    </source>
</evidence>
<reference evidence="2 3" key="1">
    <citation type="submission" date="2021-04" db="EMBL/GenBank/DDBJ databases">
        <title>Determining the burden of carbapenem-resistant Enterobacterales from a tertiary public heath setting in Bangladesh: a clinical, epidemiological, and molecular study.</title>
        <authorList>
            <person name="Farzana R."/>
            <person name="Walsh T.R."/>
        </authorList>
    </citation>
    <scope>NUCLEOTIDE SEQUENCE [LARGE SCALE GENOMIC DNA]</scope>
    <source>
        <strain evidence="2">Dmpro_s316</strain>
        <strain evidence="3">dmpro_s316</strain>
    </source>
</reference>
<proteinExistence type="predicted"/>
<dbReference type="EMBL" id="AAZDVE040000027">
    <property type="protein sequence ID" value="EMP9434011.1"/>
    <property type="molecule type" value="Genomic_DNA"/>
</dbReference>
<evidence type="ECO:0000313" key="1">
    <source>
        <dbReference type="EMBL" id="EMP9434011.1"/>
    </source>
</evidence>
<dbReference type="Pfam" id="PF11354">
    <property type="entry name" value="DUF3156"/>
    <property type="match status" value="1"/>
</dbReference>
<dbReference type="AlphaFoldDB" id="A0AAI9MY15"/>
<dbReference type="Proteomes" id="UP001495779">
    <property type="component" value="Unassembled WGS sequence"/>
</dbReference>
<organism evidence="1">
    <name type="scientific">Providencia stuartii</name>
    <dbReference type="NCBI Taxonomy" id="588"/>
    <lineage>
        <taxon>Bacteria</taxon>
        <taxon>Pseudomonadati</taxon>
        <taxon>Pseudomonadota</taxon>
        <taxon>Gammaproteobacteria</taxon>
        <taxon>Enterobacterales</taxon>
        <taxon>Morganellaceae</taxon>
        <taxon>Providencia</taxon>
    </lineage>
</organism>
<sequence length="201" mass="23374">MNHYATSPKCSIWQRLSKKRLPAGYQQGLTLNRLERDILPYQCEWGAPGELLIHPHGELTVQVTERVKTLFMAFIVFSRFSVTGHCGEAINAQISVKTTGSLRRKHIHFVSKDEEGQKLISLLQQYPIISQTLAELDFNDCHLHIRNGVWSCEIEPFTASELVCRIPATRRYLRLTPEQRHRLLSVLQLFHQFMEKHYLNH</sequence>
<dbReference type="RefSeq" id="WP_154622781.1">
    <property type="nucleotide sequence ID" value="NZ_CP095443.1"/>
</dbReference>
<reference evidence="1" key="2">
    <citation type="submission" date="2024-02" db="EMBL/GenBank/DDBJ databases">
        <authorList>
            <consortium name="Clinical and Environmental Microbiology Branch: Whole genome sequencing antimicrobial resistance pathogens in the healthcare setting"/>
        </authorList>
    </citation>
    <scope>NUCLEOTIDE SEQUENCE</scope>
    <source>
        <strain evidence="1">2020GO-00142</strain>
    </source>
</reference>
<comment type="caution">
    <text evidence="1">The sequence shown here is derived from an EMBL/GenBank/DDBJ whole genome shotgun (WGS) entry which is preliminary data.</text>
</comment>
<name>A0AAI9MY15_PROST</name>
<protein>
    <submittedName>
        <fullName evidence="1">DUF3156 family protein</fullName>
    </submittedName>
</protein>